<keyword evidence="11" id="KW-0067">ATP-binding</keyword>
<dbReference type="InterPro" id="IPR025669">
    <property type="entry name" value="AAA_dom"/>
</dbReference>
<keyword evidence="6" id="KW-0997">Cell inner membrane</keyword>
<evidence type="ECO:0000256" key="5">
    <source>
        <dbReference type="ARBA" id="ARBA00022475"/>
    </source>
</evidence>
<organism evidence="21 22">
    <name type="scientific">Rhizobium oryzicola</name>
    <dbReference type="NCBI Taxonomy" id="1232668"/>
    <lineage>
        <taxon>Bacteria</taxon>
        <taxon>Pseudomonadati</taxon>
        <taxon>Pseudomonadota</taxon>
        <taxon>Alphaproteobacteria</taxon>
        <taxon>Hyphomicrobiales</taxon>
        <taxon>Rhizobiaceae</taxon>
        <taxon>Rhizobium/Agrobacterium group</taxon>
        <taxon>Rhizobium</taxon>
    </lineage>
</organism>
<dbReference type="InterPro" id="IPR005702">
    <property type="entry name" value="Wzc-like_C"/>
</dbReference>
<keyword evidence="7" id="KW-0808">Transferase</keyword>
<evidence type="ECO:0000313" key="21">
    <source>
        <dbReference type="EMBL" id="MDO1584183.1"/>
    </source>
</evidence>
<dbReference type="EMBL" id="JAUKWQ010000007">
    <property type="protein sequence ID" value="MDO1584183.1"/>
    <property type="molecule type" value="Genomic_DNA"/>
</dbReference>
<dbReference type="Pfam" id="PF13614">
    <property type="entry name" value="AAA_31"/>
    <property type="match status" value="1"/>
</dbReference>
<feature type="region of interest" description="Disordered" evidence="16">
    <location>
        <begin position="758"/>
        <end position="784"/>
    </location>
</feature>
<evidence type="ECO:0000256" key="10">
    <source>
        <dbReference type="ARBA" id="ARBA00022777"/>
    </source>
</evidence>
<evidence type="ECO:0000256" key="11">
    <source>
        <dbReference type="ARBA" id="ARBA00022840"/>
    </source>
</evidence>
<evidence type="ECO:0000256" key="17">
    <source>
        <dbReference type="SAM" id="Phobius"/>
    </source>
</evidence>
<accession>A0ABT8T218</accession>
<proteinExistence type="inferred from homology"/>
<comment type="subcellular location">
    <subcellularLocation>
        <location evidence="1">Cell inner membrane</location>
        <topology evidence="1">Multi-pass membrane protein</topology>
    </subcellularLocation>
</comment>
<name>A0ABT8T218_9HYPH</name>
<dbReference type="InterPro" id="IPR050445">
    <property type="entry name" value="Bact_polysacc_biosynth/exp"/>
</dbReference>
<reference evidence="21" key="1">
    <citation type="journal article" date="2015" name="Int. J. Syst. Evol. Microbiol.">
        <title>Rhizobium oryzicola sp. nov., potential plant-growth-promoting endophytic bacteria isolated from rice roots.</title>
        <authorList>
            <person name="Zhang X.X."/>
            <person name="Gao J.S."/>
            <person name="Cao Y.H."/>
            <person name="Sheirdil R.A."/>
            <person name="Wang X.C."/>
            <person name="Zhang L."/>
        </authorList>
    </citation>
    <scope>NUCLEOTIDE SEQUENCE</scope>
    <source>
        <strain evidence="21">05753</strain>
    </source>
</reference>
<evidence type="ECO:0000256" key="13">
    <source>
        <dbReference type="ARBA" id="ARBA00023136"/>
    </source>
</evidence>
<evidence type="ECO:0000313" key="22">
    <source>
        <dbReference type="Proteomes" id="UP001169006"/>
    </source>
</evidence>
<evidence type="ECO:0000256" key="12">
    <source>
        <dbReference type="ARBA" id="ARBA00022989"/>
    </source>
</evidence>
<reference evidence="21" key="2">
    <citation type="submission" date="2023-07" db="EMBL/GenBank/DDBJ databases">
        <authorList>
            <person name="Sun H."/>
        </authorList>
    </citation>
    <scope>NUCLEOTIDE SEQUENCE</scope>
    <source>
        <strain evidence="21">05753</strain>
    </source>
</reference>
<evidence type="ECO:0000256" key="2">
    <source>
        <dbReference type="ARBA" id="ARBA00007316"/>
    </source>
</evidence>
<keyword evidence="14" id="KW-0829">Tyrosine-protein kinase</keyword>
<evidence type="ECO:0000256" key="14">
    <source>
        <dbReference type="ARBA" id="ARBA00023137"/>
    </source>
</evidence>
<sequence>MDQINFRTTTTYPGAPRETDSFIDLDRLFTIVMRRLKLIGICVVVAMVLAGAYLLVTPSTYTAMTQILIDENLSRYAEEEQNAQSAQQIDNRIASAVEILKSKALALRVTDEAGLADNDTFLNPPASPIALAKDSVKSILALVKRGGPTVSEADARNGRREKAAAMLQQALEADRVGRSSVIAVSVKSSTPQLSARIARAYAEAYVSEQLNANFEATERASNWLQERLTELNNRSQEASMAVEKYKIDHGLISPRGELLSAQQLSDLTSQLIVAQADAATATARYQQYKAIVDQGQDAAVNNAIVSSRDTDNTVIQDLRKRYVATAERERGVVDQFGADHPQAKMLESEKSQIGQQIYRELQQLTSGFRNDAEVAGSREKSLRDSIDRVAGRNSEANVSLVQLRELEQKATSLKALYQTYLDRFEQALQQRSFPIAKARVISSAGIPSAPSSPRKTLTMALSIVLGLFVGGGIATVLELKERSLRVGQDVRSQLGLRFLGYLPLLSASTKAALAETDKSRNALVKAGGGTGGVPEDAKKSFNEKLRRVTAEYPRSGFTETLRNTKLACDLALPGRSCRVIAVISALPGEGKSTIAANLAVLLGSMNKRTLLLDADPHDGGSSGILGAEPLNGLMEVLRGEAPWTSAITLEPTANLAILPIASPNKAMPHTSELLASADMTRLMETVGGKFDYVVVDLAPLVPSIDAKAFAHHVDAFVWVAEWGETPVKLIRSLMDAEPSISSKTAGVILNKTDMDELPKYADPGAPERFRARYAPNSADEPAMA</sequence>
<keyword evidence="13 17" id="KW-0472">Membrane</keyword>
<dbReference type="Proteomes" id="UP001169006">
    <property type="component" value="Unassembled WGS sequence"/>
</dbReference>
<evidence type="ECO:0000256" key="8">
    <source>
        <dbReference type="ARBA" id="ARBA00022692"/>
    </source>
</evidence>
<dbReference type="InterPro" id="IPR003856">
    <property type="entry name" value="LPS_length_determ_N"/>
</dbReference>
<dbReference type="InterPro" id="IPR027417">
    <property type="entry name" value="P-loop_NTPase"/>
</dbReference>
<feature type="domain" description="AAA" evidence="19">
    <location>
        <begin position="578"/>
        <end position="707"/>
    </location>
</feature>
<keyword evidence="12 17" id="KW-1133">Transmembrane helix</keyword>
<dbReference type="InterPro" id="IPR005700">
    <property type="entry name" value="EPS_ExoP-like"/>
</dbReference>
<protein>
    <recommendedName>
        <fullName evidence="4">non-specific protein-tyrosine kinase</fullName>
        <ecNumber evidence="4">2.7.10.2</ecNumber>
    </recommendedName>
</protein>
<dbReference type="EC" id="2.7.10.2" evidence="4"/>
<evidence type="ECO:0000259" key="18">
    <source>
        <dbReference type="Pfam" id="PF02706"/>
    </source>
</evidence>
<evidence type="ECO:0000256" key="15">
    <source>
        <dbReference type="ARBA" id="ARBA00051245"/>
    </source>
</evidence>
<evidence type="ECO:0000256" key="9">
    <source>
        <dbReference type="ARBA" id="ARBA00022741"/>
    </source>
</evidence>
<dbReference type="Pfam" id="PF13807">
    <property type="entry name" value="GNVR"/>
    <property type="match status" value="1"/>
</dbReference>
<evidence type="ECO:0000256" key="7">
    <source>
        <dbReference type="ARBA" id="ARBA00022679"/>
    </source>
</evidence>
<keyword evidence="10" id="KW-0418">Kinase</keyword>
<dbReference type="PANTHER" id="PTHR32309">
    <property type="entry name" value="TYROSINE-PROTEIN KINASE"/>
    <property type="match status" value="1"/>
</dbReference>
<comment type="caution">
    <text evidence="21">The sequence shown here is derived from an EMBL/GenBank/DDBJ whole genome shotgun (WGS) entry which is preliminary data.</text>
</comment>
<keyword evidence="8 17" id="KW-0812">Transmembrane</keyword>
<evidence type="ECO:0000259" key="20">
    <source>
        <dbReference type="Pfam" id="PF13807"/>
    </source>
</evidence>
<comment type="similarity">
    <text evidence="2">Belongs to the CpsD/CapB family.</text>
</comment>
<evidence type="ECO:0000256" key="16">
    <source>
        <dbReference type="SAM" id="MobiDB-lite"/>
    </source>
</evidence>
<feature type="domain" description="Tyrosine-protein kinase G-rich" evidence="20">
    <location>
        <begin position="406"/>
        <end position="476"/>
    </location>
</feature>
<feature type="domain" description="Polysaccharide chain length determinant N-terminal" evidence="18">
    <location>
        <begin position="23"/>
        <end position="112"/>
    </location>
</feature>
<dbReference type="InterPro" id="IPR032807">
    <property type="entry name" value="GNVR"/>
</dbReference>
<evidence type="ECO:0000256" key="1">
    <source>
        <dbReference type="ARBA" id="ARBA00004429"/>
    </source>
</evidence>
<dbReference type="NCBIfam" id="TIGR01005">
    <property type="entry name" value="eps_transp_fam"/>
    <property type="match status" value="1"/>
</dbReference>
<keyword evidence="9" id="KW-0547">Nucleotide-binding</keyword>
<dbReference type="PANTHER" id="PTHR32309:SF13">
    <property type="entry name" value="FERRIC ENTEROBACTIN TRANSPORT PROTEIN FEPE"/>
    <property type="match status" value="1"/>
</dbReference>
<evidence type="ECO:0000256" key="3">
    <source>
        <dbReference type="ARBA" id="ARBA00008883"/>
    </source>
</evidence>
<evidence type="ECO:0000256" key="4">
    <source>
        <dbReference type="ARBA" id="ARBA00011903"/>
    </source>
</evidence>
<feature type="compositionally biased region" description="Basic and acidic residues" evidence="16">
    <location>
        <begin position="758"/>
        <end position="770"/>
    </location>
</feature>
<comment type="catalytic activity">
    <reaction evidence="15">
        <text>L-tyrosyl-[protein] + ATP = O-phospho-L-tyrosyl-[protein] + ADP + H(+)</text>
        <dbReference type="Rhea" id="RHEA:10596"/>
        <dbReference type="Rhea" id="RHEA-COMP:10136"/>
        <dbReference type="Rhea" id="RHEA-COMP:20101"/>
        <dbReference type="ChEBI" id="CHEBI:15378"/>
        <dbReference type="ChEBI" id="CHEBI:30616"/>
        <dbReference type="ChEBI" id="CHEBI:46858"/>
        <dbReference type="ChEBI" id="CHEBI:61978"/>
        <dbReference type="ChEBI" id="CHEBI:456216"/>
        <dbReference type="EC" id="2.7.10.2"/>
    </reaction>
</comment>
<feature type="transmembrane region" description="Helical" evidence="17">
    <location>
        <begin position="36"/>
        <end position="56"/>
    </location>
</feature>
<dbReference type="Pfam" id="PF02706">
    <property type="entry name" value="Wzz"/>
    <property type="match status" value="1"/>
</dbReference>
<dbReference type="Gene3D" id="3.40.50.300">
    <property type="entry name" value="P-loop containing nucleotide triphosphate hydrolases"/>
    <property type="match status" value="1"/>
</dbReference>
<keyword evidence="22" id="KW-1185">Reference proteome</keyword>
<keyword evidence="5" id="KW-1003">Cell membrane</keyword>
<dbReference type="CDD" id="cd05387">
    <property type="entry name" value="BY-kinase"/>
    <property type="match status" value="1"/>
</dbReference>
<comment type="similarity">
    <text evidence="3">Belongs to the etk/wzc family.</text>
</comment>
<evidence type="ECO:0000256" key="6">
    <source>
        <dbReference type="ARBA" id="ARBA00022519"/>
    </source>
</evidence>
<dbReference type="SUPFAM" id="SSF52540">
    <property type="entry name" value="P-loop containing nucleoside triphosphate hydrolases"/>
    <property type="match status" value="1"/>
</dbReference>
<gene>
    <name evidence="21" type="ORF">Q2T52_19030</name>
</gene>
<evidence type="ECO:0000259" key="19">
    <source>
        <dbReference type="Pfam" id="PF13614"/>
    </source>
</evidence>